<feature type="compositionally biased region" description="Basic and acidic residues" evidence="1">
    <location>
        <begin position="1107"/>
        <end position="1121"/>
    </location>
</feature>
<feature type="compositionally biased region" description="Polar residues" evidence="1">
    <location>
        <begin position="1674"/>
        <end position="1683"/>
    </location>
</feature>
<organism evidence="2 3">
    <name type="scientific">Cystoisospora suis</name>
    <dbReference type="NCBI Taxonomy" id="483139"/>
    <lineage>
        <taxon>Eukaryota</taxon>
        <taxon>Sar</taxon>
        <taxon>Alveolata</taxon>
        <taxon>Apicomplexa</taxon>
        <taxon>Conoidasida</taxon>
        <taxon>Coccidia</taxon>
        <taxon>Eucoccidiorida</taxon>
        <taxon>Eimeriorina</taxon>
        <taxon>Sarcocystidae</taxon>
        <taxon>Cystoisospora</taxon>
    </lineage>
</organism>
<feature type="region of interest" description="Disordered" evidence="1">
    <location>
        <begin position="359"/>
        <end position="386"/>
    </location>
</feature>
<dbReference type="Proteomes" id="UP000221165">
    <property type="component" value="Unassembled WGS sequence"/>
</dbReference>
<feature type="compositionally biased region" description="Basic and acidic residues" evidence="1">
    <location>
        <begin position="1051"/>
        <end position="1068"/>
    </location>
</feature>
<feature type="region of interest" description="Disordered" evidence="1">
    <location>
        <begin position="1378"/>
        <end position="1398"/>
    </location>
</feature>
<dbReference type="RefSeq" id="XP_067923944.1">
    <property type="nucleotide sequence ID" value="XM_068064074.1"/>
</dbReference>
<feature type="compositionally biased region" description="Low complexity" evidence="1">
    <location>
        <begin position="145"/>
        <end position="175"/>
    </location>
</feature>
<keyword evidence="3" id="KW-1185">Reference proteome</keyword>
<feature type="compositionally biased region" description="Polar residues" evidence="1">
    <location>
        <begin position="1085"/>
        <end position="1100"/>
    </location>
</feature>
<dbReference type="VEuPathDB" id="ToxoDB:CSUI_003879"/>
<feature type="compositionally biased region" description="Basic and acidic residues" evidence="1">
    <location>
        <begin position="1207"/>
        <end position="1230"/>
    </location>
</feature>
<proteinExistence type="predicted"/>
<dbReference type="EMBL" id="MIGC01001749">
    <property type="protein sequence ID" value="PHJ22267.1"/>
    <property type="molecule type" value="Genomic_DNA"/>
</dbReference>
<feature type="region of interest" description="Disordered" evidence="1">
    <location>
        <begin position="1051"/>
        <end position="1139"/>
    </location>
</feature>
<evidence type="ECO:0000313" key="3">
    <source>
        <dbReference type="Proteomes" id="UP000221165"/>
    </source>
</evidence>
<evidence type="ECO:0000256" key="1">
    <source>
        <dbReference type="SAM" id="MobiDB-lite"/>
    </source>
</evidence>
<comment type="caution">
    <text evidence="2">The sequence shown here is derived from an EMBL/GenBank/DDBJ whole genome shotgun (WGS) entry which is preliminary data.</text>
</comment>
<feature type="region of interest" description="Disordered" evidence="1">
    <location>
        <begin position="735"/>
        <end position="765"/>
    </location>
</feature>
<sequence length="2008" mass="216496">MATAPLLRVDGSFPGGAGLPGRGSMSRKPPKARASKDTAEGAGIKGLICNIHDISDMSPQVLTAAAATAAKHNMKGHWVACVARAAQLRKALSVRDAALLFTACARMRQQDGKFLDMLSAVVLAKFQKARERKISMGLLQEQKARSSSQDGSLRSSSSSPSSSCPGSVSSSQLSMRSPLSSSASSSLSSGCSVSPIAAMFSPFAIYSIASACCTLRYRNDDLLSALALAAVEAPLSAFNGFDLVGLLASFASLQFLPLNGGFLKNAQIMLSGEIARWESLILRRFIEGVPRKEEASLLQTASSFSLSSTRTESNSQRERLHMHQTNHLGQAVFNISPQSGAVFSAGSGQACSVQNQVLQTSTPPLSKRKEVPSGAPRSKVGDDVQPPLLFDLESSLDRSVSDGDLTHRQTLNAASLLHSFAKFAEMQNQMMQMRKVRKDRRDLLGQPTGDETGQAHGALQPQKESISYCNHSSAVSRVQGAGLEVTVFPSVCGNDQPREDDTLAVQGRFFDSCLSLIRTHLYIHLKKTVPHFRHEELQFLVSKERSQRMLQEEHLEKHDLQATPESEGSAVKSDVSTTPPRYAFSFSLTSLRDLSVIARVLNFLPTTGFSAYSPPPSSVRSTLPDSPHTVTTSSTETLSTAFGAFLHSYTSASRLKSDVVTSLPSDTSAPSIPHAILDAIVILSSQFVTSSSCSPVQGATTSLTNTACPQITCSSSDLKGALALLASVSPASSSFQTHSRTRVRKPGASVSTPESSSARYASPADLPKESLQQQMVSSLRHPQTADPGIDRDAAINSNADKACVVGIPVGGFPGGGTFGGTSHQKSLSHKASTPQSGRGLVSSLPTPTDPTTSATVFLSMLAIARAHSRLQPPLPSPDPLLSKLLLEMQRHPSALNTTRLVSLWGIFAALSPKSSPATEVTQAPVTGKGQAAAEVHYAGAPVSADDETPGKTQGQFISSESQGRTLAKTAFPLLVRESTRLVPLFTAPQLASLASALLAFEHVFAPSDEVLTAQSLPGTAALGYRQAAVTLTRLLQRRLLDLWNCQEGNLKRDWDPNQEYGEQKRRQQLDSQGVYTRQKEGSPAESVTPTNLDASPSTLVQEGGPPKMKDTLERGRLEKPRKVASPCTTTDAGRPAGLLGHRHGTAREILDRPQQAVWLLTVLGRFAPNYGQRAALPLLDAFLSASQNTDTAKRLSPAVGAEGTPKQVKEASSREASERRDLHEASKRQETMNLGPEIPEKQTVGADLSFSSCYGGGAGSTLHREVQLHREVLVETRETESVEKMPSTWASLLTAQEVAAVLTSMARLRVRHERVLSHLCLRLVTLLRQSESRATGGNDHGGSTSVSDHVNAEVLGSLDKSGVSGCFSIDVPDTLKRGGRMRVRPSRREDGSGDGLGSWSTSALHASRECRISSSSLAGVLLSLAKLAYHPFFHSSSGFPVASVRDAYSPESGTSDTSEPLIREPGQVRSRCDHAGERSRRRPRSAEQASLAVASAERLWRVILEELVWRCRDQRNELPIKEKPGEPEETARVAPQFHFTERQPSKIHQSHISLFSAVNALYALALTGFAGPHGEAPSAVIPEQVPAVIPFSTGETGGSLQRQHSTAEAESLQARKKQQENSCAPTGSVFCGATLVWQAVEALVRVAAGHLLLCNVSPLSFAANREPRTEAESNRSSACTRSGSDGAEEGITVEPEYDGKRLESFLKTGEQTEAFSQLVAVDAFLRPPSSVRNAISSATRQEEDGQAEHEQALSVTKETSILLARIRRLAEKALEDEGEWRRPETLATTAFHRQVVIALQEALPGEDFLTEVPFLSGVFFIDCVLHRRCPPVSAKRRGTQVALEFDGPFHFYYPLPSSSACAEMEAPEYQLGQPPRTKVAGTDYESHLKRWKDKKEKSPSTGDRIICQDYSRCLSDAGNRLVANEKAGCTNVGSENSQGLLRSYSLVPETSGGGKRSSLRYTTLSIFKERLLQMHGFRVLRVTYRDWSCLDGDPTSQKYFLLRKIGSK</sequence>
<feature type="region of interest" description="Disordered" evidence="1">
    <location>
        <begin position="816"/>
        <end position="849"/>
    </location>
</feature>
<dbReference type="OrthoDB" id="330775at2759"/>
<feature type="region of interest" description="Disordered" evidence="1">
    <location>
        <begin position="1193"/>
        <end position="1233"/>
    </location>
</feature>
<gene>
    <name evidence="2" type="ORF">CSUI_003879</name>
</gene>
<feature type="region of interest" description="Disordered" evidence="1">
    <location>
        <begin position="9"/>
        <end position="39"/>
    </location>
</feature>
<dbReference type="GeneID" id="94427285"/>
<protein>
    <submittedName>
        <fullName evidence="2">Rap domain-containing protein</fullName>
    </submittedName>
</protein>
<feature type="region of interest" description="Disordered" evidence="1">
    <location>
        <begin position="1665"/>
        <end position="1692"/>
    </location>
</feature>
<feature type="region of interest" description="Disordered" evidence="1">
    <location>
        <begin position="613"/>
        <end position="633"/>
    </location>
</feature>
<name>A0A2C6KZ65_9APIC</name>
<feature type="region of interest" description="Disordered" evidence="1">
    <location>
        <begin position="137"/>
        <end position="175"/>
    </location>
</feature>
<feature type="compositionally biased region" description="Polar residues" evidence="1">
    <location>
        <begin position="822"/>
        <end position="836"/>
    </location>
</feature>
<feature type="region of interest" description="Disordered" evidence="1">
    <location>
        <begin position="1447"/>
        <end position="1488"/>
    </location>
</feature>
<feature type="compositionally biased region" description="Polar residues" evidence="1">
    <location>
        <begin position="749"/>
        <end position="759"/>
    </location>
</feature>
<reference evidence="2 3" key="1">
    <citation type="journal article" date="2017" name="Int. J. Parasitol.">
        <title>The genome of the protozoan parasite Cystoisospora suis and a reverse vaccinology approach to identify vaccine candidates.</title>
        <authorList>
            <person name="Palmieri N."/>
            <person name="Shrestha A."/>
            <person name="Ruttkowski B."/>
            <person name="Beck T."/>
            <person name="Vogl C."/>
            <person name="Tomley F."/>
            <person name="Blake D.P."/>
            <person name="Joachim A."/>
        </authorList>
    </citation>
    <scope>NUCLEOTIDE SEQUENCE [LARGE SCALE GENOMIC DNA]</scope>
    <source>
        <strain evidence="2 3">Wien I</strain>
    </source>
</reference>
<accession>A0A2C6KZ65</accession>
<evidence type="ECO:0000313" key="2">
    <source>
        <dbReference type="EMBL" id="PHJ22267.1"/>
    </source>
</evidence>